<gene>
    <name evidence="1" type="ORF">JCM19232_580</name>
</gene>
<dbReference type="EMBL" id="BBSA01000001">
    <property type="protein sequence ID" value="GAM60247.1"/>
    <property type="molecule type" value="Genomic_DNA"/>
</dbReference>
<proteinExistence type="predicted"/>
<sequence>MVAVVGFISIVLNSIALYHFITAPKRHQTRLLEQQIAWHSRRVNLLQASITKKG</sequence>
<comment type="caution">
    <text evidence="1">The sequence shown here is derived from an EMBL/GenBank/DDBJ whole genome shotgun (WGS) entry which is preliminary data.</text>
</comment>
<reference evidence="1 2" key="1">
    <citation type="submission" date="2015-01" db="EMBL/GenBank/DDBJ databases">
        <title>Vibrio sp. C5 JCM 19232 whole genome shotgun sequence.</title>
        <authorList>
            <person name="Sawabe T."/>
            <person name="Meirelles P."/>
            <person name="Feng G."/>
            <person name="Sayaka M."/>
            <person name="Hattori M."/>
            <person name="Ohkuma M."/>
        </authorList>
    </citation>
    <scope>NUCLEOTIDE SEQUENCE [LARGE SCALE GENOMIC DNA]</scope>
    <source>
        <strain evidence="1 2">JCM19232</strain>
    </source>
</reference>
<name>A0A0B8P6R0_9VIBR</name>
<accession>A0A0B8P6R0</accession>
<organism evidence="1 2">
    <name type="scientific">Vibrio ishigakensis</name>
    <dbReference type="NCBI Taxonomy" id="1481914"/>
    <lineage>
        <taxon>Bacteria</taxon>
        <taxon>Pseudomonadati</taxon>
        <taxon>Pseudomonadota</taxon>
        <taxon>Gammaproteobacteria</taxon>
        <taxon>Vibrionales</taxon>
        <taxon>Vibrionaceae</taxon>
        <taxon>Vibrio</taxon>
    </lineage>
</organism>
<reference evidence="1 2" key="2">
    <citation type="submission" date="2015-01" db="EMBL/GenBank/DDBJ databases">
        <authorList>
            <consortium name="NBRP consortium"/>
            <person name="Sawabe T."/>
            <person name="Meirelles P."/>
            <person name="Feng G."/>
            <person name="Sayaka M."/>
            <person name="Hattori M."/>
            <person name="Ohkuma M."/>
        </authorList>
    </citation>
    <scope>NUCLEOTIDE SEQUENCE [LARGE SCALE GENOMIC DNA]</scope>
    <source>
        <strain evidence="1 2">JCM19232</strain>
    </source>
</reference>
<evidence type="ECO:0000313" key="2">
    <source>
        <dbReference type="Proteomes" id="UP000031670"/>
    </source>
</evidence>
<dbReference type="Proteomes" id="UP000031670">
    <property type="component" value="Unassembled WGS sequence"/>
</dbReference>
<protein>
    <submittedName>
        <fullName evidence="1">Uncharacterized protein</fullName>
    </submittedName>
</protein>
<dbReference type="AlphaFoldDB" id="A0A0B8P6R0"/>
<evidence type="ECO:0000313" key="1">
    <source>
        <dbReference type="EMBL" id="GAM60247.1"/>
    </source>
</evidence>